<dbReference type="EMBL" id="LMWN01000036">
    <property type="protein sequence ID" value="KUN02768.1"/>
    <property type="molecule type" value="Genomic_DNA"/>
</dbReference>
<gene>
    <name evidence="1" type="ORF">AQI95_24820</name>
</gene>
<dbReference type="STRING" id="67386.AQI95_24820"/>
<reference evidence="1 2" key="1">
    <citation type="submission" date="2015-10" db="EMBL/GenBank/DDBJ databases">
        <title>Draft genome sequence of Streptomyces yokosukanensis DSM 40224, type strain for the species Streptomyces yokosukanensis.</title>
        <authorList>
            <person name="Ruckert C."/>
            <person name="Winkler A."/>
            <person name="Kalinowski J."/>
            <person name="Kampfer P."/>
            <person name="Glaeser S."/>
        </authorList>
    </citation>
    <scope>NUCLEOTIDE SEQUENCE [LARGE SCALE GENOMIC DNA]</scope>
    <source>
        <strain evidence="1 2">DSM 40224</strain>
    </source>
</reference>
<sequence>MSSPVQPTLDGTLPTPTTGLSYAEWVDQVRPAFVSAARTGRLFTSYEVAKDNDLPEPPNPRADWGNLVLSLVRDRLIEHVTFDRSSRPTCERSAVAVWRGTRAAQNERAS</sequence>
<keyword evidence="2" id="KW-1185">Reference proteome</keyword>
<organism evidence="1 2">
    <name type="scientific">Streptomyces yokosukanensis</name>
    <dbReference type="NCBI Taxonomy" id="67386"/>
    <lineage>
        <taxon>Bacteria</taxon>
        <taxon>Bacillati</taxon>
        <taxon>Actinomycetota</taxon>
        <taxon>Actinomycetes</taxon>
        <taxon>Kitasatosporales</taxon>
        <taxon>Streptomycetaceae</taxon>
        <taxon>Streptomyces</taxon>
    </lineage>
</organism>
<proteinExistence type="predicted"/>
<evidence type="ECO:0000313" key="1">
    <source>
        <dbReference type="EMBL" id="KUN02768.1"/>
    </source>
</evidence>
<dbReference type="Proteomes" id="UP000053127">
    <property type="component" value="Unassembled WGS sequence"/>
</dbReference>
<dbReference type="AlphaFoldDB" id="A0A101P0T1"/>
<name>A0A101P0T1_9ACTN</name>
<dbReference type="RefSeq" id="WP_067127874.1">
    <property type="nucleotide sequence ID" value="NZ_KQ948215.1"/>
</dbReference>
<dbReference type="OrthoDB" id="4279748at2"/>
<evidence type="ECO:0000313" key="2">
    <source>
        <dbReference type="Proteomes" id="UP000053127"/>
    </source>
</evidence>
<protein>
    <submittedName>
        <fullName evidence="1">Uncharacterized protein</fullName>
    </submittedName>
</protein>
<comment type="caution">
    <text evidence="1">The sequence shown here is derived from an EMBL/GenBank/DDBJ whole genome shotgun (WGS) entry which is preliminary data.</text>
</comment>
<accession>A0A101P0T1</accession>